<dbReference type="PROSITE" id="PS50191">
    <property type="entry name" value="CRAL_TRIO"/>
    <property type="match status" value="1"/>
</dbReference>
<dbReference type="SUPFAM" id="SSF46938">
    <property type="entry name" value="CRAL/TRIO N-terminal domain"/>
    <property type="match status" value="1"/>
</dbReference>
<dbReference type="CDD" id="cd00170">
    <property type="entry name" value="SEC14"/>
    <property type="match status" value="1"/>
</dbReference>
<dbReference type="EMBL" id="NEXV01000205">
    <property type="protein sequence ID" value="PIG87007.1"/>
    <property type="molecule type" value="Genomic_DNA"/>
</dbReference>
<dbReference type="InterPro" id="IPR001251">
    <property type="entry name" value="CRAL-TRIO_dom"/>
</dbReference>
<evidence type="ECO:0000313" key="3">
    <source>
        <dbReference type="Proteomes" id="UP000231358"/>
    </source>
</evidence>
<gene>
    <name evidence="2" type="ORF">AARAC_004758</name>
</gene>
<dbReference type="InterPro" id="IPR013120">
    <property type="entry name" value="FAR_NAD-bd"/>
</dbReference>
<dbReference type="SUPFAM" id="SSF51735">
    <property type="entry name" value="NAD(P)-binding Rossmann-fold domains"/>
    <property type="match status" value="1"/>
</dbReference>
<proteinExistence type="predicted"/>
<dbReference type="PANTHER" id="PTHR45657:SF20">
    <property type="entry name" value="CRAL_TRIO DOMAIN PROTEIN (AFU_ORTHOLOGUE AFUA_5G00680)"/>
    <property type="match status" value="1"/>
</dbReference>
<sequence length="747" mass="84445">MHTLNANEAAALATFSQLCTEQGLLKRPSELSGNDIVDGINDETALLRFLQARRMKPHDALKQFQEATTFHAEKNVHAFYNVISVDDYEDTRRLYPHWTGRRDKQGQPILMIDLAYLKNEAMTRWRETRDMPCADASATSSPDMAQRVCVYHDSLTRFILPLCTAMNDRPDSSIPVTKSTYLVDGSSLSLRQVWDMRDFAQEVSWILATCYPETISHIILCNAPSTFAMMWNIVKNLVDPRTAEKLVILKSPEVYSTLEKCIDHVNIPKQFGGEFVFQNGMLPDLDESIRQTLLWMDSKNSLPPGPLNTFKMLEYYKKKSIFVTGAPGFLGTVIIYRLVTLCEVQHVYVLCRGGPARLRSSWTQWLPEPILKTLCDPSRVTVFDGDILLPDMGQTKDTLDMVRAHVHVIIHAASSINLAKPLAGLFDVIIRASDMIGGFSLSCPKLDRFVYVSTAYANGHLGPSGNTSDIEVDERIYDPESSVSVIEELAEVEQCGTSKVYEAHDFPWPYAYAKNLTERLLVRRFQDHRATNKLLIVRPSIVGPSQSVPYPGFCLPLSAPLLMFAAGMALSTSRDMRIRTNVADPDSQATLDGVPADVVADRLITHVAAGTTGCVHAVSSERARYKTRDVWQQAMQFRPIPWDLKLVWDPSDWGSPNQHYLSRRYNLLGVSYAFSERRTVTLSNTLSPEERKELQLFSRVKVTDLLPKQVQHFRYIFDRTAPKDEKAWLATRASNHRFGDQQRVSKL</sequence>
<dbReference type="SMART" id="SM00516">
    <property type="entry name" value="SEC14"/>
    <property type="match status" value="1"/>
</dbReference>
<dbReference type="Gene3D" id="1.10.8.20">
    <property type="entry name" value="N-terminal domain of phosphatidylinositol transfer protein sec14p"/>
    <property type="match status" value="1"/>
</dbReference>
<name>A0A2G7G2C1_9EURO</name>
<reference evidence="2 3" key="1">
    <citation type="submission" date="2017-05" db="EMBL/GenBank/DDBJ databases">
        <title>Genome sequence for an aflatoxigenic pathogen of Argentinian peanut, Aspergillus arachidicola.</title>
        <authorList>
            <person name="Moore G."/>
            <person name="Beltz S.B."/>
            <person name="Mack B.M."/>
        </authorList>
    </citation>
    <scope>NUCLEOTIDE SEQUENCE [LARGE SCALE GENOMIC DNA]</scope>
    <source>
        <strain evidence="2 3">CBS 117610</strain>
    </source>
</reference>
<dbReference type="Pfam" id="PF07993">
    <property type="entry name" value="NAD_binding_4"/>
    <property type="match status" value="1"/>
</dbReference>
<feature type="domain" description="CRAL-TRIO" evidence="1">
    <location>
        <begin position="87"/>
        <end position="279"/>
    </location>
</feature>
<comment type="caution">
    <text evidence="2">The sequence shown here is derived from an EMBL/GenBank/DDBJ whole genome shotgun (WGS) entry which is preliminary data.</text>
</comment>
<dbReference type="Pfam" id="PF00650">
    <property type="entry name" value="CRAL_TRIO"/>
    <property type="match status" value="1"/>
</dbReference>
<dbReference type="InterPro" id="IPR036273">
    <property type="entry name" value="CRAL/TRIO_N_dom_sf"/>
</dbReference>
<organism evidence="2 3">
    <name type="scientific">Aspergillus arachidicola</name>
    <dbReference type="NCBI Taxonomy" id="656916"/>
    <lineage>
        <taxon>Eukaryota</taxon>
        <taxon>Fungi</taxon>
        <taxon>Dikarya</taxon>
        <taxon>Ascomycota</taxon>
        <taxon>Pezizomycotina</taxon>
        <taxon>Eurotiomycetes</taxon>
        <taxon>Eurotiomycetidae</taxon>
        <taxon>Eurotiales</taxon>
        <taxon>Aspergillaceae</taxon>
        <taxon>Aspergillus</taxon>
        <taxon>Aspergillus subgen. Circumdati</taxon>
    </lineage>
</organism>
<dbReference type="STRING" id="656916.A0A2G7G2C1"/>
<evidence type="ECO:0000313" key="2">
    <source>
        <dbReference type="EMBL" id="PIG87007.1"/>
    </source>
</evidence>
<evidence type="ECO:0000259" key="1">
    <source>
        <dbReference type="PROSITE" id="PS50191"/>
    </source>
</evidence>
<protein>
    <submittedName>
        <fullName evidence="2">Male sterility domain containing protein</fullName>
    </submittedName>
</protein>
<dbReference type="Gene3D" id="3.40.50.720">
    <property type="entry name" value="NAD(P)-binding Rossmann-like Domain"/>
    <property type="match status" value="1"/>
</dbReference>
<dbReference type="InterPro" id="IPR036865">
    <property type="entry name" value="CRAL-TRIO_dom_sf"/>
</dbReference>
<dbReference type="InterPro" id="IPR036291">
    <property type="entry name" value="NAD(P)-bd_dom_sf"/>
</dbReference>
<dbReference type="PANTHER" id="PTHR45657">
    <property type="entry name" value="CRAL-TRIO DOMAIN-CONTAINING PROTEIN YKL091C-RELATED"/>
    <property type="match status" value="1"/>
</dbReference>
<dbReference type="Gene3D" id="3.40.525.10">
    <property type="entry name" value="CRAL-TRIO lipid binding domain"/>
    <property type="match status" value="1"/>
</dbReference>
<dbReference type="InterPro" id="IPR051026">
    <property type="entry name" value="PI/PC_transfer"/>
</dbReference>
<keyword evidence="3" id="KW-1185">Reference proteome</keyword>
<dbReference type="SUPFAM" id="SSF52087">
    <property type="entry name" value="CRAL/TRIO domain"/>
    <property type="match status" value="1"/>
</dbReference>
<accession>A0A2G7G2C1</accession>
<dbReference type="Proteomes" id="UP000231358">
    <property type="component" value="Unassembled WGS sequence"/>
</dbReference>
<dbReference type="AlphaFoldDB" id="A0A2G7G2C1"/>